<reference evidence="1 2" key="1">
    <citation type="submission" date="2024-04" db="EMBL/GenBank/DDBJ databases">
        <authorList>
            <person name="Rising A."/>
            <person name="Reimegard J."/>
            <person name="Sonavane S."/>
            <person name="Akerstrom W."/>
            <person name="Nylinder S."/>
            <person name="Hedman E."/>
            <person name="Kallberg Y."/>
        </authorList>
    </citation>
    <scope>NUCLEOTIDE SEQUENCE [LARGE SCALE GENOMIC DNA]</scope>
</reference>
<name>A0AAV2C1E8_9ARAC</name>
<protein>
    <submittedName>
        <fullName evidence="1">Uncharacterized protein</fullName>
    </submittedName>
</protein>
<keyword evidence="2" id="KW-1185">Reference proteome</keyword>
<dbReference type="Proteomes" id="UP001497382">
    <property type="component" value="Unassembled WGS sequence"/>
</dbReference>
<evidence type="ECO:0000313" key="1">
    <source>
        <dbReference type="EMBL" id="CAL1301519.1"/>
    </source>
</evidence>
<proteinExistence type="predicted"/>
<evidence type="ECO:0000313" key="2">
    <source>
        <dbReference type="Proteomes" id="UP001497382"/>
    </source>
</evidence>
<feature type="non-terminal residue" evidence="1">
    <location>
        <position position="1"/>
    </location>
</feature>
<sequence>KTLQTIKWWQRRWDISIHNTSKIYSRSVLSHCFCFQISWGLSCHAAKVSKRGGSLYRHRRYIEGALPHRLCFEREESS</sequence>
<dbReference type="AlphaFoldDB" id="A0AAV2C1E8"/>
<gene>
    <name evidence="1" type="ORF">LARSCL_LOCUS22575</name>
</gene>
<comment type="caution">
    <text evidence="1">The sequence shown here is derived from an EMBL/GenBank/DDBJ whole genome shotgun (WGS) entry which is preliminary data.</text>
</comment>
<dbReference type="EMBL" id="CAXIEN010000731">
    <property type="protein sequence ID" value="CAL1301519.1"/>
    <property type="molecule type" value="Genomic_DNA"/>
</dbReference>
<feature type="non-terminal residue" evidence="1">
    <location>
        <position position="78"/>
    </location>
</feature>
<accession>A0AAV2C1E8</accession>
<organism evidence="1 2">
    <name type="scientific">Larinioides sclopetarius</name>
    <dbReference type="NCBI Taxonomy" id="280406"/>
    <lineage>
        <taxon>Eukaryota</taxon>
        <taxon>Metazoa</taxon>
        <taxon>Ecdysozoa</taxon>
        <taxon>Arthropoda</taxon>
        <taxon>Chelicerata</taxon>
        <taxon>Arachnida</taxon>
        <taxon>Araneae</taxon>
        <taxon>Araneomorphae</taxon>
        <taxon>Entelegynae</taxon>
        <taxon>Araneoidea</taxon>
        <taxon>Araneidae</taxon>
        <taxon>Larinioides</taxon>
    </lineage>
</organism>